<feature type="non-terminal residue" evidence="8">
    <location>
        <position position="1"/>
    </location>
</feature>
<keyword evidence="3 6" id="KW-1133">Transmembrane helix</keyword>
<accession>A0A0L0G1F0</accession>
<dbReference type="EMBL" id="KQ241910">
    <property type="protein sequence ID" value="KNC82616.1"/>
    <property type="molecule type" value="Genomic_DNA"/>
</dbReference>
<evidence type="ECO:0000256" key="1">
    <source>
        <dbReference type="ARBA" id="ARBA00004141"/>
    </source>
</evidence>
<reference evidence="8 9" key="1">
    <citation type="submission" date="2011-02" db="EMBL/GenBank/DDBJ databases">
        <title>The Genome Sequence of Sphaeroforma arctica JP610.</title>
        <authorList>
            <consortium name="The Broad Institute Genome Sequencing Platform"/>
            <person name="Russ C."/>
            <person name="Cuomo C."/>
            <person name="Young S.K."/>
            <person name="Zeng Q."/>
            <person name="Gargeya S."/>
            <person name="Alvarado L."/>
            <person name="Berlin A."/>
            <person name="Chapman S.B."/>
            <person name="Chen Z."/>
            <person name="Freedman E."/>
            <person name="Gellesch M."/>
            <person name="Goldberg J."/>
            <person name="Griggs A."/>
            <person name="Gujja S."/>
            <person name="Heilman E."/>
            <person name="Heiman D."/>
            <person name="Howarth C."/>
            <person name="Mehta T."/>
            <person name="Neiman D."/>
            <person name="Pearson M."/>
            <person name="Roberts A."/>
            <person name="Saif S."/>
            <person name="Shea T."/>
            <person name="Shenoy N."/>
            <person name="Sisk P."/>
            <person name="Stolte C."/>
            <person name="Sykes S."/>
            <person name="White J."/>
            <person name="Yandava C."/>
            <person name="Burger G."/>
            <person name="Gray M.W."/>
            <person name="Holland P.W.H."/>
            <person name="King N."/>
            <person name="Lang F.B.F."/>
            <person name="Roger A.J."/>
            <person name="Ruiz-Trillo I."/>
            <person name="Haas B."/>
            <person name="Nusbaum C."/>
            <person name="Birren B."/>
        </authorList>
    </citation>
    <scope>NUCLEOTIDE SEQUENCE [LARGE SCALE GENOMIC DNA]</scope>
    <source>
        <strain evidence="8 9">JP610</strain>
    </source>
</reference>
<keyword evidence="2 6" id="KW-0812">Transmembrane</keyword>
<feature type="transmembrane region" description="Helical" evidence="6">
    <location>
        <begin position="30"/>
        <end position="51"/>
    </location>
</feature>
<organism evidence="8 9">
    <name type="scientific">Sphaeroforma arctica JP610</name>
    <dbReference type="NCBI Taxonomy" id="667725"/>
    <lineage>
        <taxon>Eukaryota</taxon>
        <taxon>Ichthyosporea</taxon>
        <taxon>Ichthyophonida</taxon>
        <taxon>Sphaeroforma</taxon>
    </lineage>
</organism>
<feature type="region of interest" description="Disordered" evidence="5">
    <location>
        <begin position="195"/>
        <end position="228"/>
    </location>
</feature>
<feature type="compositionally biased region" description="Basic and acidic residues" evidence="5">
    <location>
        <begin position="205"/>
        <end position="214"/>
    </location>
</feature>
<name>A0A0L0G1F0_9EUKA</name>
<proteinExistence type="predicted"/>
<dbReference type="InterPro" id="IPR004853">
    <property type="entry name" value="Sugar_P_trans_dom"/>
</dbReference>
<dbReference type="Proteomes" id="UP000054560">
    <property type="component" value="Unassembled WGS sequence"/>
</dbReference>
<dbReference type="InterPro" id="IPR050186">
    <property type="entry name" value="TPT_transporter"/>
</dbReference>
<feature type="transmembrane region" description="Helical" evidence="6">
    <location>
        <begin position="71"/>
        <end position="90"/>
    </location>
</feature>
<evidence type="ECO:0000259" key="7">
    <source>
        <dbReference type="Pfam" id="PF03151"/>
    </source>
</evidence>
<evidence type="ECO:0000256" key="2">
    <source>
        <dbReference type="ARBA" id="ARBA00022692"/>
    </source>
</evidence>
<sequence length="245" mass="26636">FALLGVIVTISLGVILFTYGGEAEYNVLGLVLVMTATVMAGLRWVLTQLLLQHKQFGLHNPIDTLYHVTPVMAAVLLPLALIFEGTAFFSSHHIYMGDEWSPYRSCLVMGVGALIAFAMNVSEFLLISRTSSVTLSVAGIMKELLTILLSVVVFSETLNSMNVLGLFITIGGIVIFNIIKYRQMQAKALSSKHGSISSLRSGKGSSRDRGDGERLMGSSESNDDDDDVLFEMQAVDRADGVLRAR</sequence>
<dbReference type="RefSeq" id="XP_014156518.1">
    <property type="nucleotide sequence ID" value="XM_014301043.1"/>
</dbReference>
<dbReference type="PANTHER" id="PTHR11132">
    <property type="entry name" value="SOLUTE CARRIER FAMILY 35"/>
    <property type="match status" value="1"/>
</dbReference>
<evidence type="ECO:0000256" key="5">
    <source>
        <dbReference type="SAM" id="MobiDB-lite"/>
    </source>
</evidence>
<feature type="domain" description="Sugar phosphate transporter" evidence="7">
    <location>
        <begin position="6"/>
        <end position="177"/>
    </location>
</feature>
<gene>
    <name evidence="8" type="ORF">SARC_05113</name>
</gene>
<evidence type="ECO:0000313" key="9">
    <source>
        <dbReference type="Proteomes" id="UP000054560"/>
    </source>
</evidence>
<dbReference type="OrthoDB" id="6418713at2759"/>
<evidence type="ECO:0000313" key="8">
    <source>
        <dbReference type="EMBL" id="KNC82616.1"/>
    </source>
</evidence>
<keyword evidence="9" id="KW-1185">Reference proteome</keyword>
<keyword evidence="4 6" id="KW-0472">Membrane</keyword>
<dbReference type="GeneID" id="25905617"/>
<dbReference type="Pfam" id="PF03151">
    <property type="entry name" value="TPT"/>
    <property type="match status" value="1"/>
</dbReference>
<dbReference type="STRING" id="667725.A0A0L0G1F0"/>
<feature type="transmembrane region" description="Helical" evidence="6">
    <location>
        <begin position="133"/>
        <end position="154"/>
    </location>
</feature>
<feature type="compositionally biased region" description="Low complexity" evidence="5">
    <location>
        <begin position="195"/>
        <end position="204"/>
    </location>
</feature>
<dbReference type="GO" id="GO:0016020">
    <property type="term" value="C:membrane"/>
    <property type="evidence" value="ECO:0007669"/>
    <property type="project" value="UniProtKB-SubCell"/>
</dbReference>
<evidence type="ECO:0000256" key="3">
    <source>
        <dbReference type="ARBA" id="ARBA00022989"/>
    </source>
</evidence>
<dbReference type="AlphaFoldDB" id="A0A0L0G1F0"/>
<feature type="transmembrane region" description="Helical" evidence="6">
    <location>
        <begin position="160"/>
        <end position="179"/>
    </location>
</feature>
<comment type="subcellular location">
    <subcellularLocation>
        <location evidence="1">Membrane</location>
        <topology evidence="1">Multi-pass membrane protein</topology>
    </subcellularLocation>
</comment>
<feature type="transmembrane region" description="Helical" evidence="6">
    <location>
        <begin position="102"/>
        <end position="121"/>
    </location>
</feature>
<evidence type="ECO:0000256" key="4">
    <source>
        <dbReference type="ARBA" id="ARBA00023136"/>
    </source>
</evidence>
<protein>
    <recommendedName>
        <fullName evidence="7">Sugar phosphate transporter domain-containing protein</fullName>
    </recommendedName>
</protein>
<evidence type="ECO:0000256" key="6">
    <source>
        <dbReference type="SAM" id="Phobius"/>
    </source>
</evidence>
<dbReference type="eggNOG" id="KOG1443">
    <property type="taxonomic scope" value="Eukaryota"/>
</dbReference>